<keyword evidence="5" id="KW-0539">Nucleus</keyword>
<evidence type="ECO:0000256" key="4">
    <source>
        <dbReference type="ARBA" id="ARBA00022833"/>
    </source>
</evidence>
<dbReference type="GO" id="GO:0008270">
    <property type="term" value="F:zinc ion binding"/>
    <property type="evidence" value="ECO:0007669"/>
    <property type="project" value="UniProtKB-KW"/>
</dbReference>
<dbReference type="InterPro" id="IPR044246">
    <property type="entry name" value="ZFP3-like"/>
</dbReference>
<dbReference type="Gene3D" id="3.30.160.60">
    <property type="entry name" value="Classic Zinc Finger"/>
    <property type="match status" value="1"/>
</dbReference>
<evidence type="ECO:0000256" key="6">
    <source>
        <dbReference type="PROSITE-ProRule" id="PRU00042"/>
    </source>
</evidence>
<organism evidence="9 10">
    <name type="scientific">Vicia faba</name>
    <name type="common">Broad bean</name>
    <name type="synonym">Faba vulgaris</name>
    <dbReference type="NCBI Taxonomy" id="3906"/>
    <lineage>
        <taxon>Eukaryota</taxon>
        <taxon>Viridiplantae</taxon>
        <taxon>Streptophyta</taxon>
        <taxon>Embryophyta</taxon>
        <taxon>Tracheophyta</taxon>
        <taxon>Spermatophyta</taxon>
        <taxon>Magnoliopsida</taxon>
        <taxon>eudicotyledons</taxon>
        <taxon>Gunneridae</taxon>
        <taxon>Pentapetalae</taxon>
        <taxon>rosids</taxon>
        <taxon>fabids</taxon>
        <taxon>Fabales</taxon>
        <taxon>Fabaceae</taxon>
        <taxon>Papilionoideae</taxon>
        <taxon>50 kb inversion clade</taxon>
        <taxon>NPAAA clade</taxon>
        <taxon>Hologalegina</taxon>
        <taxon>IRL clade</taxon>
        <taxon>Fabeae</taxon>
        <taxon>Vicia</taxon>
    </lineage>
</organism>
<dbReference type="PANTHER" id="PTHR47287:SF19">
    <property type="entry name" value="TRANSCRIPTION FACTOR C2H2 FAMILY-RELATED"/>
    <property type="match status" value="1"/>
</dbReference>
<evidence type="ECO:0000256" key="7">
    <source>
        <dbReference type="SAM" id="MobiDB-lite"/>
    </source>
</evidence>
<dbReference type="InterPro" id="IPR013087">
    <property type="entry name" value="Znf_C2H2_type"/>
</dbReference>
<keyword evidence="4" id="KW-0862">Zinc</keyword>
<comment type="subcellular location">
    <subcellularLocation>
        <location evidence="1">Nucleus</location>
    </subcellularLocation>
</comment>
<feature type="compositionally biased region" description="Polar residues" evidence="7">
    <location>
        <begin position="1"/>
        <end position="13"/>
    </location>
</feature>
<dbReference type="Proteomes" id="UP001157006">
    <property type="component" value="Chromosome 2"/>
</dbReference>
<name>A0AAV0ZPA0_VICFA</name>
<evidence type="ECO:0000256" key="5">
    <source>
        <dbReference type="ARBA" id="ARBA00023242"/>
    </source>
</evidence>
<feature type="domain" description="C2H2-type" evidence="8">
    <location>
        <begin position="72"/>
        <end position="99"/>
    </location>
</feature>
<keyword evidence="2" id="KW-0479">Metal-binding</keyword>
<feature type="region of interest" description="Disordered" evidence="7">
    <location>
        <begin position="1"/>
        <end position="22"/>
    </location>
</feature>
<reference evidence="9 10" key="1">
    <citation type="submission" date="2023-01" db="EMBL/GenBank/DDBJ databases">
        <authorList>
            <person name="Kreplak J."/>
        </authorList>
    </citation>
    <scope>NUCLEOTIDE SEQUENCE [LARGE SCALE GENOMIC DNA]</scope>
</reference>
<evidence type="ECO:0000256" key="2">
    <source>
        <dbReference type="ARBA" id="ARBA00022723"/>
    </source>
</evidence>
<dbReference type="SUPFAM" id="SSF57667">
    <property type="entry name" value="beta-beta-alpha zinc fingers"/>
    <property type="match status" value="1"/>
</dbReference>
<keyword evidence="10" id="KW-1185">Reference proteome</keyword>
<evidence type="ECO:0000256" key="3">
    <source>
        <dbReference type="ARBA" id="ARBA00022771"/>
    </source>
</evidence>
<dbReference type="PROSITE" id="PS00028">
    <property type="entry name" value="ZINC_FINGER_C2H2_1"/>
    <property type="match status" value="1"/>
</dbReference>
<gene>
    <name evidence="9" type="ORF">VFH_II181000</name>
</gene>
<dbReference type="PROSITE" id="PS50157">
    <property type="entry name" value="ZINC_FINGER_C2H2_2"/>
    <property type="match status" value="1"/>
</dbReference>
<evidence type="ECO:0000313" key="10">
    <source>
        <dbReference type="Proteomes" id="UP001157006"/>
    </source>
</evidence>
<proteinExistence type="predicted"/>
<sequence length="248" mass="28205">METQSHQPLQNPQEIEKHNTYEEEEKEVKLNILLDLNVSNNYCESNLVTTDDSSKTSSDNYTRGFESEPRFFSCNFCKRKFYSSQALGGHQNAHKRERSVAKRGHKFIRTHMMLSPTGTTSFFQNHFHQKYADMASLLPLHGGANSNTLRPLGIKSHSMIQKPFHNFSSYGFGSTYYGYNGWSRALIMNQQPGIGKLTLETFKETGLSSHGSVGRFKGVEEDMVNQGTHLNLKSNQEEVKNLDLSLKL</sequence>
<dbReference type="AlphaFoldDB" id="A0AAV0ZPA0"/>
<evidence type="ECO:0000256" key="1">
    <source>
        <dbReference type="ARBA" id="ARBA00004123"/>
    </source>
</evidence>
<evidence type="ECO:0000313" key="9">
    <source>
        <dbReference type="EMBL" id="CAI8599571.1"/>
    </source>
</evidence>
<dbReference type="GO" id="GO:0005634">
    <property type="term" value="C:nucleus"/>
    <property type="evidence" value="ECO:0007669"/>
    <property type="project" value="UniProtKB-SubCell"/>
</dbReference>
<dbReference type="InterPro" id="IPR036236">
    <property type="entry name" value="Znf_C2H2_sf"/>
</dbReference>
<dbReference type="GO" id="GO:0009788">
    <property type="term" value="P:negative regulation of abscisic acid-activated signaling pathway"/>
    <property type="evidence" value="ECO:0007669"/>
    <property type="project" value="InterPro"/>
</dbReference>
<evidence type="ECO:0000259" key="8">
    <source>
        <dbReference type="PROSITE" id="PS50157"/>
    </source>
</evidence>
<dbReference type="PANTHER" id="PTHR47287">
    <property type="entry name" value="C2H2 AND C2HC ZINC FINGERS SUPERFAMILY PROTEIN"/>
    <property type="match status" value="1"/>
</dbReference>
<dbReference type="EMBL" id="OX451737">
    <property type="protein sequence ID" value="CAI8599571.1"/>
    <property type="molecule type" value="Genomic_DNA"/>
</dbReference>
<accession>A0AAV0ZPA0</accession>
<keyword evidence="3 6" id="KW-0863">Zinc-finger</keyword>
<protein>
    <recommendedName>
        <fullName evidence="8">C2H2-type domain-containing protein</fullName>
    </recommendedName>
</protein>